<dbReference type="Proteomes" id="UP000598820">
    <property type="component" value="Unassembled WGS sequence"/>
</dbReference>
<gene>
    <name evidence="11" type="ORF">IC229_08380</name>
</gene>
<evidence type="ECO:0000256" key="3">
    <source>
        <dbReference type="ARBA" id="ARBA00022553"/>
    </source>
</evidence>
<dbReference type="SUPFAM" id="SSF81901">
    <property type="entry name" value="HCP-like"/>
    <property type="match status" value="1"/>
</dbReference>
<keyword evidence="9" id="KW-0472">Membrane</keyword>
<dbReference type="Gene3D" id="1.25.40.10">
    <property type="entry name" value="Tetratricopeptide repeat domain"/>
    <property type="match status" value="2"/>
</dbReference>
<dbReference type="InterPro" id="IPR011495">
    <property type="entry name" value="Sig_transdc_His_kin_sub2_dim/P"/>
</dbReference>
<dbReference type="SMART" id="SM00028">
    <property type="entry name" value="TPR"/>
    <property type="match status" value="3"/>
</dbReference>
<comment type="catalytic activity">
    <reaction evidence="1">
        <text>ATP + protein L-histidine = ADP + protein N-phospho-L-histidine.</text>
        <dbReference type="EC" id="2.7.13.3"/>
    </reaction>
</comment>
<dbReference type="SMART" id="SM00387">
    <property type="entry name" value="HATPase_c"/>
    <property type="match status" value="1"/>
</dbReference>
<dbReference type="InterPro" id="IPR005467">
    <property type="entry name" value="His_kinase_dom"/>
</dbReference>
<dbReference type="Gene3D" id="3.30.450.20">
    <property type="entry name" value="PAS domain"/>
    <property type="match status" value="1"/>
</dbReference>
<dbReference type="SUPFAM" id="SSF55874">
    <property type="entry name" value="ATPase domain of HSP90 chaperone/DNA topoisomerase II/histidine kinase"/>
    <property type="match status" value="1"/>
</dbReference>
<evidence type="ECO:0000256" key="9">
    <source>
        <dbReference type="SAM" id="Phobius"/>
    </source>
</evidence>
<dbReference type="RefSeq" id="WP_190886505.1">
    <property type="nucleotide sequence ID" value="NZ_JACWZY010000005.1"/>
</dbReference>
<organism evidence="11 12">
    <name type="scientific">Spirosoma profusum</name>
    <dbReference type="NCBI Taxonomy" id="2771354"/>
    <lineage>
        <taxon>Bacteria</taxon>
        <taxon>Pseudomonadati</taxon>
        <taxon>Bacteroidota</taxon>
        <taxon>Cytophagia</taxon>
        <taxon>Cytophagales</taxon>
        <taxon>Cytophagaceae</taxon>
        <taxon>Spirosoma</taxon>
    </lineage>
</organism>
<keyword evidence="3" id="KW-0597">Phosphoprotein</keyword>
<dbReference type="EC" id="2.7.13.3" evidence="2"/>
<dbReference type="Gene3D" id="3.30.565.10">
    <property type="entry name" value="Histidine kinase-like ATPase, C-terminal domain"/>
    <property type="match status" value="1"/>
</dbReference>
<evidence type="ECO:0000259" key="10">
    <source>
        <dbReference type="PROSITE" id="PS50109"/>
    </source>
</evidence>
<evidence type="ECO:0000256" key="5">
    <source>
        <dbReference type="ARBA" id="ARBA00022741"/>
    </source>
</evidence>
<proteinExistence type="predicted"/>
<dbReference type="InterPro" id="IPR003594">
    <property type="entry name" value="HATPase_dom"/>
</dbReference>
<keyword evidence="9" id="KW-0812">Transmembrane</keyword>
<evidence type="ECO:0000313" key="12">
    <source>
        <dbReference type="Proteomes" id="UP000598820"/>
    </source>
</evidence>
<keyword evidence="5" id="KW-0547">Nucleotide-binding</keyword>
<protein>
    <recommendedName>
        <fullName evidence="2">histidine kinase</fullName>
        <ecNumber evidence="2">2.7.13.3</ecNumber>
    </recommendedName>
</protein>
<dbReference type="EMBL" id="JACWZY010000005">
    <property type="protein sequence ID" value="MBD2700649.1"/>
    <property type="molecule type" value="Genomic_DNA"/>
</dbReference>
<dbReference type="GO" id="GO:0004673">
    <property type="term" value="F:protein histidine kinase activity"/>
    <property type="evidence" value="ECO:0007669"/>
    <property type="project" value="UniProtKB-EC"/>
</dbReference>
<name>A0A927AMW9_9BACT</name>
<dbReference type="Pfam" id="PF02518">
    <property type="entry name" value="HATPase_c"/>
    <property type="match status" value="1"/>
</dbReference>
<feature type="repeat" description="TPR" evidence="8">
    <location>
        <begin position="57"/>
        <end position="90"/>
    </location>
</feature>
<dbReference type="Pfam" id="PF07568">
    <property type="entry name" value="HisKA_2"/>
    <property type="match status" value="1"/>
</dbReference>
<keyword evidence="9" id="KW-1133">Transmembrane helix</keyword>
<evidence type="ECO:0000256" key="2">
    <source>
        <dbReference type="ARBA" id="ARBA00012438"/>
    </source>
</evidence>
<evidence type="ECO:0000313" key="11">
    <source>
        <dbReference type="EMBL" id="MBD2700649.1"/>
    </source>
</evidence>
<dbReference type="PROSITE" id="PS50005">
    <property type="entry name" value="TPR"/>
    <property type="match status" value="1"/>
</dbReference>
<reference evidence="11" key="1">
    <citation type="submission" date="2020-09" db="EMBL/GenBank/DDBJ databases">
        <authorList>
            <person name="Kim M.K."/>
        </authorList>
    </citation>
    <scope>NUCLEOTIDE SEQUENCE</scope>
    <source>
        <strain evidence="11">BT702</strain>
    </source>
</reference>
<dbReference type="PROSITE" id="PS50109">
    <property type="entry name" value="HIS_KIN"/>
    <property type="match status" value="1"/>
</dbReference>
<dbReference type="PANTHER" id="PTHR41523">
    <property type="entry name" value="TWO-COMPONENT SYSTEM SENSOR PROTEIN"/>
    <property type="match status" value="1"/>
</dbReference>
<dbReference type="GO" id="GO:0005524">
    <property type="term" value="F:ATP binding"/>
    <property type="evidence" value="ECO:0007669"/>
    <property type="project" value="UniProtKB-KW"/>
</dbReference>
<dbReference type="PANTHER" id="PTHR41523:SF8">
    <property type="entry name" value="ETHYLENE RESPONSE SENSOR PROTEIN"/>
    <property type="match status" value="1"/>
</dbReference>
<dbReference type="InterPro" id="IPR011990">
    <property type="entry name" value="TPR-like_helical_dom_sf"/>
</dbReference>
<evidence type="ECO:0000256" key="8">
    <source>
        <dbReference type="PROSITE-ProRule" id="PRU00339"/>
    </source>
</evidence>
<dbReference type="Pfam" id="PF13424">
    <property type="entry name" value="TPR_12"/>
    <property type="match status" value="1"/>
</dbReference>
<sequence length="588" mass="67355">MYRLTLCISCLFVLWLIGPHKGVAQEQGYLKLRTDRIQNARGVEQQALAQNDSGQLAEAWYLYGKTYAFAGDYHTAQRYFLKSLRIQEPRGDSDELSRLYVRLSENEDVLGRPEQAIQLATRALQIAQRIKQNREKALIRSNGTLGRIYEGMWLRQVPRRQTLYDSILTYYRKELNFCYIIKDTAGIAESTMHLGTFLTRGNDERAIPYLKQALDFFTQKNKDGIRVRAMANLAAAYLTFDKPDSAIQVLQKAEQFYGDRKLNEYDVRMLLEHELVRYYEKTGQWPKAYTHLRQLNALERGQILSDRDGAISRLSVEYETEKKETLLRAQNKEIKLNEQNLRLQRLVTWTTIILFLLASGISVVFFRLYRKNRRISRQNQELVKEQNHRVKNNLQIVSSLLNLQAQQLPDPTARRAVEESQMRVQAMAILHRRLYDGEQLARVDLNDFVRELVSSVLETFGYANVAVELTIEPIYLSADKAIPLGLILNELITNSCKYAFPDNDSPTLCISCRQKGRNVHLEVADNGPGLAKTQVPVLQGEDWNVGAQGSFGMSLIQAQVAQLNGVGHFEEVAENATSGTVFVMDFNV</sequence>
<accession>A0A927AMW9</accession>
<dbReference type="InterPro" id="IPR019734">
    <property type="entry name" value="TPR_rpt"/>
</dbReference>
<evidence type="ECO:0000256" key="6">
    <source>
        <dbReference type="ARBA" id="ARBA00022777"/>
    </source>
</evidence>
<dbReference type="InterPro" id="IPR036890">
    <property type="entry name" value="HATPase_C_sf"/>
</dbReference>
<comment type="caution">
    <text evidence="11">The sequence shown here is derived from an EMBL/GenBank/DDBJ whole genome shotgun (WGS) entry which is preliminary data.</text>
</comment>
<feature type="domain" description="Histidine kinase" evidence="10">
    <location>
        <begin position="385"/>
        <end position="588"/>
    </location>
</feature>
<evidence type="ECO:0000256" key="4">
    <source>
        <dbReference type="ARBA" id="ARBA00022679"/>
    </source>
</evidence>
<keyword evidence="7" id="KW-0067">ATP-binding</keyword>
<feature type="transmembrane region" description="Helical" evidence="9">
    <location>
        <begin position="346"/>
        <end position="369"/>
    </location>
</feature>
<dbReference type="AlphaFoldDB" id="A0A927AMW9"/>
<evidence type="ECO:0000256" key="1">
    <source>
        <dbReference type="ARBA" id="ARBA00000085"/>
    </source>
</evidence>
<keyword evidence="6" id="KW-0418">Kinase</keyword>
<keyword evidence="8" id="KW-0802">TPR repeat</keyword>
<evidence type="ECO:0000256" key="7">
    <source>
        <dbReference type="ARBA" id="ARBA00022840"/>
    </source>
</evidence>
<keyword evidence="12" id="KW-1185">Reference proteome</keyword>
<keyword evidence="4" id="KW-0808">Transferase</keyword>